<organism evidence="1 2">
    <name type="scientific">Bauhinia variegata</name>
    <name type="common">Purple orchid tree</name>
    <name type="synonym">Phanera variegata</name>
    <dbReference type="NCBI Taxonomy" id="167791"/>
    <lineage>
        <taxon>Eukaryota</taxon>
        <taxon>Viridiplantae</taxon>
        <taxon>Streptophyta</taxon>
        <taxon>Embryophyta</taxon>
        <taxon>Tracheophyta</taxon>
        <taxon>Spermatophyta</taxon>
        <taxon>Magnoliopsida</taxon>
        <taxon>eudicotyledons</taxon>
        <taxon>Gunneridae</taxon>
        <taxon>Pentapetalae</taxon>
        <taxon>rosids</taxon>
        <taxon>fabids</taxon>
        <taxon>Fabales</taxon>
        <taxon>Fabaceae</taxon>
        <taxon>Cercidoideae</taxon>
        <taxon>Cercideae</taxon>
        <taxon>Bauhiniinae</taxon>
        <taxon>Bauhinia</taxon>
    </lineage>
</organism>
<dbReference type="Proteomes" id="UP000828941">
    <property type="component" value="Chromosome 4"/>
</dbReference>
<accession>A0ACB9PG33</accession>
<protein>
    <submittedName>
        <fullName evidence="1">Uncharacterized protein</fullName>
    </submittedName>
</protein>
<comment type="caution">
    <text evidence="1">The sequence shown here is derived from an EMBL/GenBank/DDBJ whole genome shotgun (WGS) entry which is preliminary data.</text>
</comment>
<proteinExistence type="predicted"/>
<dbReference type="EMBL" id="CM039429">
    <property type="protein sequence ID" value="KAI4347318.1"/>
    <property type="molecule type" value="Genomic_DNA"/>
</dbReference>
<gene>
    <name evidence="1" type="ORF">L6164_008137</name>
</gene>
<sequence length="88" mass="9541">MPDVALNTGHNMPVLGFGTSANPLPPNEALVSIFVDAIEVGYRHFDTAAVYGTEEAIGRCGQSFKASSSQEQKRTFHHFKAMEGRCTP</sequence>
<evidence type="ECO:0000313" key="1">
    <source>
        <dbReference type="EMBL" id="KAI4347318.1"/>
    </source>
</evidence>
<name>A0ACB9PG33_BAUVA</name>
<evidence type="ECO:0000313" key="2">
    <source>
        <dbReference type="Proteomes" id="UP000828941"/>
    </source>
</evidence>
<reference evidence="1 2" key="1">
    <citation type="journal article" date="2022" name="DNA Res.">
        <title>Chromosomal-level genome assembly of the orchid tree Bauhinia variegata (Leguminosae; Cercidoideae) supports the allotetraploid origin hypothesis of Bauhinia.</title>
        <authorList>
            <person name="Zhong Y."/>
            <person name="Chen Y."/>
            <person name="Zheng D."/>
            <person name="Pang J."/>
            <person name="Liu Y."/>
            <person name="Luo S."/>
            <person name="Meng S."/>
            <person name="Qian L."/>
            <person name="Wei D."/>
            <person name="Dai S."/>
            <person name="Zhou R."/>
        </authorList>
    </citation>
    <scope>NUCLEOTIDE SEQUENCE [LARGE SCALE GENOMIC DNA]</scope>
    <source>
        <strain evidence="1">BV-YZ2020</strain>
    </source>
</reference>
<keyword evidence="2" id="KW-1185">Reference proteome</keyword>